<name>A0AAU9LBC4_9STRA</name>
<feature type="compositionally biased region" description="Basic and acidic residues" evidence="1">
    <location>
        <begin position="281"/>
        <end position="290"/>
    </location>
</feature>
<dbReference type="SUPFAM" id="SSF55797">
    <property type="entry name" value="PR-1-like"/>
    <property type="match status" value="1"/>
</dbReference>
<evidence type="ECO:0000259" key="3">
    <source>
        <dbReference type="Pfam" id="PF00188"/>
    </source>
</evidence>
<dbReference type="AlphaFoldDB" id="A0AAU9LBC4"/>
<evidence type="ECO:0000313" key="4">
    <source>
        <dbReference type="EMBL" id="CAH0482433.1"/>
    </source>
</evidence>
<evidence type="ECO:0000313" key="7">
    <source>
        <dbReference type="Proteomes" id="UP001160483"/>
    </source>
</evidence>
<feature type="region of interest" description="Disordered" evidence="1">
    <location>
        <begin position="255"/>
        <end position="290"/>
    </location>
</feature>
<feature type="signal peptide" evidence="2">
    <location>
        <begin position="1"/>
        <end position="25"/>
    </location>
</feature>
<sequence length="290" mass="30555">MMIIAQSTPTLLLVVAAASSGCSKAANLRQRNLSGYTDVNTYTAYEEYASAMLMAVNKQRATKGLSPLCLNKKLHNAAMGHSLDMAAHDYMDHEGSDGSRLSQRITQAGYDWEAVAENVAAGQVDVDEVMEGWIKSPGHLENIMGDYTMFGSAYAFNKDGTYQHYWTQNFGSGDAEECDGSPTSSLTPSPQYTTKNVDQMQSEAETVETPATATVTETAVTPATATVTETAVTPATATETAVAPAPVITVAANDAPATDAPATKASVTDALADSTSAIDSPKGKDCKSHF</sequence>
<evidence type="ECO:0000313" key="5">
    <source>
        <dbReference type="EMBL" id="CAH0522525.1"/>
    </source>
</evidence>
<feature type="chain" id="PRO_5043695328" description="SCP domain-containing protein" evidence="2">
    <location>
        <begin position="26"/>
        <end position="290"/>
    </location>
</feature>
<gene>
    <name evidence="5" type="ORF">PBS001_LOCUS8954</name>
    <name evidence="4" type="ORF">PBS003_LOCUS9027</name>
</gene>
<dbReference type="PANTHER" id="PTHR31157:SF1">
    <property type="entry name" value="SCP DOMAIN-CONTAINING PROTEIN"/>
    <property type="match status" value="1"/>
</dbReference>
<feature type="compositionally biased region" description="Low complexity" evidence="1">
    <location>
        <begin position="255"/>
        <end position="265"/>
    </location>
</feature>
<keyword evidence="2" id="KW-0732">Signal</keyword>
<protein>
    <recommendedName>
        <fullName evidence="3">SCP domain-containing protein</fullName>
    </recommendedName>
</protein>
<evidence type="ECO:0000256" key="2">
    <source>
        <dbReference type="SAM" id="SignalP"/>
    </source>
</evidence>
<keyword evidence="6" id="KW-1185">Reference proteome</keyword>
<dbReference type="EMBL" id="CAKLCB010000390">
    <property type="protein sequence ID" value="CAH0522525.1"/>
    <property type="molecule type" value="Genomic_DNA"/>
</dbReference>
<evidence type="ECO:0000313" key="6">
    <source>
        <dbReference type="Proteomes" id="UP001158986"/>
    </source>
</evidence>
<dbReference type="InterPro" id="IPR035940">
    <property type="entry name" value="CAP_sf"/>
</dbReference>
<accession>A0AAU9LBC4</accession>
<dbReference type="PANTHER" id="PTHR31157">
    <property type="entry name" value="SCP DOMAIN-CONTAINING PROTEIN"/>
    <property type="match status" value="1"/>
</dbReference>
<feature type="domain" description="SCP" evidence="3">
    <location>
        <begin position="55"/>
        <end position="170"/>
    </location>
</feature>
<reference evidence="4 6" key="1">
    <citation type="submission" date="2021-11" db="EMBL/GenBank/DDBJ databases">
        <authorList>
            <person name="Islam A."/>
            <person name="Islam S."/>
            <person name="Flora M.S."/>
            <person name="Rahman M."/>
            <person name="Ziaur R.M."/>
            <person name="Epstein J.H."/>
            <person name="Hassan M."/>
            <person name="Klassen M."/>
            <person name="Woodard K."/>
            <person name="Webb A."/>
            <person name="Webby R.J."/>
            <person name="El Zowalaty M.E."/>
        </authorList>
    </citation>
    <scope>NUCLEOTIDE SEQUENCE</scope>
    <source>
        <strain evidence="5">Pbs1</strain>
        <strain evidence="4">Pbs3</strain>
    </source>
</reference>
<comment type="caution">
    <text evidence="4">The sequence shown here is derived from an EMBL/GenBank/DDBJ whole genome shotgun (WGS) entry which is preliminary data.</text>
</comment>
<dbReference type="EMBL" id="CAKKTJ010000334">
    <property type="protein sequence ID" value="CAH0482433.1"/>
    <property type="molecule type" value="Genomic_DNA"/>
</dbReference>
<dbReference type="Pfam" id="PF00188">
    <property type="entry name" value="CAP"/>
    <property type="match status" value="1"/>
</dbReference>
<dbReference type="CDD" id="cd05379">
    <property type="entry name" value="CAP_bacterial"/>
    <property type="match status" value="1"/>
</dbReference>
<dbReference type="Proteomes" id="UP001160483">
    <property type="component" value="Unassembled WGS sequence"/>
</dbReference>
<dbReference type="InterPro" id="IPR014044">
    <property type="entry name" value="CAP_dom"/>
</dbReference>
<organism evidence="4 7">
    <name type="scientific">Peronospora belbahrii</name>
    <dbReference type="NCBI Taxonomy" id="622444"/>
    <lineage>
        <taxon>Eukaryota</taxon>
        <taxon>Sar</taxon>
        <taxon>Stramenopiles</taxon>
        <taxon>Oomycota</taxon>
        <taxon>Peronosporomycetes</taxon>
        <taxon>Peronosporales</taxon>
        <taxon>Peronosporaceae</taxon>
        <taxon>Peronospora</taxon>
    </lineage>
</organism>
<dbReference type="Proteomes" id="UP001158986">
    <property type="component" value="Unassembled WGS sequence"/>
</dbReference>
<proteinExistence type="predicted"/>
<dbReference type="Gene3D" id="3.40.33.10">
    <property type="entry name" value="CAP"/>
    <property type="match status" value="1"/>
</dbReference>
<evidence type="ECO:0000256" key="1">
    <source>
        <dbReference type="SAM" id="MobiDB-lite"/>
    </source>
</evidence>